<evidence type="ECO:0000313" key="1">
    <source>
        <dbReference type="EMBL" id="KII74040.1"/>
    </source>
</evidence>
<keyword evidence="2" id="KW-1185">Reference proteome</keyword>
<dbReference type="Gene3D" id="1.20.5.2440">
    <property type="match status" value="1"/>
</dbReference>
<organism evidence="1 2">
    <name type="scientific">Thelohanellus kitauei</name>
    <name type="common">Myxosporean</name>
    <dbReference type="NCBI Taxonomy" id="669202"/>
    <lineage>
        <taxon>Eukaryota</taxon>
        <taxon>Metazoa</taxon>
        <taxon>Cnidaria</taxon>
        <taxon>Myxozoa</taxon>
        <taxon>Myxosporea</taxon>
        <taxon>Bivalvulida</taxon>
        <taxon>Platysporina</taxon>
        <taxon>Myxobolidae</taxon>
        <taxon>Thelohanellus</taxon>
    </lineage>
</organism>
<comment type="caution">
    <text evidence="1">The sequence shown here is derived from an EMBL/GenBank/DDBJ whole genome shotgun (WGS) entry which is preliminary data.</text>
</comment>
<accession>A0A0C2NCM5</accession>
<proteinExistence type="predicted"/>
<name>A0A0C2NCM5_THEKT</name>
<gene>
    <name evidence="1" type="ORF">RF11_00024</name>
</gene>
<dbReference type="Proteomes" id="UP000031668">
    <property type="component" value="Unassembled WGS sequence"/>
</dbReference>
<dbReference type="InterPro" id="IPR037245">
    <property type="entry name" value="FIP-RBD_C_sf"/>
</dbReference>
<protein>
    <submittedName>
        <fullName evidence="1">Uncharacterized protein</fullName>
    </submittedName>
</protein>
<reference evidence="1 2" key="1">
    <citation type="journal article" date="2014" name="Genome Biol. Evol.">
        <title>The genome of the myxosporean Thelohanellus kitauei shows adaptations to nutrient acquisition within its fish host.</title>
        <authorList>
            <person name="Yang Y."/>
            <person name="Xiong J."/>
            <person name="Zhou Z."/>
            <person name="Huo F."/>
            <person name="Miao W."/>
            <person name="Ran C."/>
            <person name="Liu Y."/>
            <person name="Zhang J."/>
            <person name="Feng J."/>
            <person name="Wang M."/>
            <person name="Wang M."/>
            <person name="Wang L."/>
            <person name="Yao B."/>
        </authorList>
    </citation>
    <scope>NUCLEOTIDE SEQUENCE [LARGE SCALE GENOMIC DNA]</scope>
    <source>
        <strain evidence="1">Wuqing</strain>
    </source>
</reference>
<dbReference type="SUPFAM" id="SSF144270">
    <property type="entry name" value="Eferin C-derminal domain-like"/>
    <property type="match status" value="1"/>
</dbReference>
<evidence type="ECO:0000313" key="2">
    <source>
        <dbReference type="Proteomes" id="UP000031668"/>
    </source>
</evidence>
<sequence>MDRVSSCECHDADDELTCLNGRLSSNGKRYPSDTCVQYANMTKGQIFDRIQSNYKMFSGRVHSLNDGVVCKSNTQVNPSDSYDPNNSKKFRFGMKNKYDHEYVRNLEEYLDMLLCLVIEKNPELLEKK</sequence>
<dbReference type="AlphaFoldDB" id="A0A0C2NCM5"/>
<dbReference type="EMBL" id="JWZT01000567">
    <property type="protein sequence ID" value="KII74040.1"/>
    <property type="molecule type" value="Genomic_DNA"/>
</dbReference>